<keyword evidence="5" id="KW-0560">Oxidoreductase</keyword>
<sequence length="301" mass="33625">MRNLNEFTITEEVLRRCSNTPDPRTKLLMEALVRHLHDFAREVDLSETEWMEGIKFLTEVGRFSEGQRQEYILLSDTLGLSQLVVSQSNRRSGAATEQTVFGPFHVDEVPIRPHGYDISENAEGNRLEIRLQVLDVGGKPLKGALVEVWHADALGKYDTQDPDWASANCRYRGNFLTDDDGHAHLTTIMPCSYPIPTDGPVGKMMRATGRSPMRPAHIHFRVALPGFDTLVTHVFDGTDAFLDDDAVFGVLDSTIGEFVPVTEPGAGAEHYRLDRCLVLQPSGPSDANEQPDPRMIDRLEL</sequence>
<dbReference type="EMBL" id="JFYZ01000002">
    <property type="protein sequence ID" value="EZP83980.1"/>
    <property type="molecule type" value="Genomic_DNA"/>
</dbReference>
<dbReference type="InterPro" id="IPR015889">
    <property type="entry name" value="Intradiol_dOase_core"/>
</dbReference>
<dbReference type="SUPFAM" id="SSF49482">
    <property type="entry name" value="Aromatic compound dioxygenase"/>
    <property type="match status" value="1"/>
</dbReference>
<gene>
    <name evidence="10" type="ORF">BV97_01173</name>
</gene>
<proteinExistence type="inferred from homology"/>
<keyword evidence="4 10" id="KW-0223">Dioxygenase</keyword>
<feature type="domain" description="Intradiol ring-cleavage dioxygenases" evidence="8">
    <location>
        <begin position="121"/>
        <end position="274"/>
    </location>
</feature>
<evidence type="ECO:0000256" key="2">
    <source>
        <dbReference type="ARBA" id="ARBA00007825"/>
    </source>
</evidence>
<name>A0A031K408_9SPHN</name>
<evidence type="ECO:0000256" key="3">
    <source>
        <dbReference type="ARBA" id="ARBA00022723"/>
    </source>
</evidence>
<comment type="caution">
    <text evidence="10">The sequence shown here is derived from an EMBL/GenBank/DDBJ whole genome shotgun (WGS) entry which is preliminary data.</text>
</comment>
<dbReference type="InterPro" id="IPR050770">
    <property type="entry name" value="Intradiol_RC_Dioxygenase"/>
</dbReference>
<dbReference type="GO" id="GO:0008199">
    <property type="term" value="F:ferric iron binding"/>
    <property type="evidence" value="ECO:0007669"/>
    <property type="project" value="InterPro"/>
</dbReference>
<evidence type="ECO:0000259" key="8">
    <source>
        <dbReference type="Pfam" id="PF00775"/>
    </source>
</evidence>
<dbReference type="InterPro" id="IPR007535">
    <property type="entry name" value="Catechol_dOase_N"/>
</dbReference>
<evidence type="ECO:0000313" key="10">
    <source>
        <dbReference type="EMBL" id="EZP83980.1"/>
    </source>
</evidence>
<dbReference type="PANTHER" id="PTHR33711:SF7">
    <property type="entry name" value="INTRADIOL RING-CLEAVAGE DIOXYGENASES DOMAIN-CONTAINING PROTEIN-RELATED"/>
    <property type="match status" value="1"/>
</dbReference>
<feature type="domain" description="Catechol dioxygenase N-terminal" evidence="9">
    <location>
        <begin position="22"/>
        <end position="95"/>
    </location>
</feature>
<dbReference type="RefSeq" id="WP_081798917.1">
    <property type="nucleotide sequence ID" value="NZ_JFYZ01000002.1"/>
</dbReference>
<evidence type="ECO:0000259" key="9">
    <source>
        <dbReference type="Pfam" id="PF04444"/>
    </source>
</evidence>
<evidence type="ECO:0000256" key="7">
    <source>
        <dbReference type="SAM" id="MobiDB-lite"/>
    </source>
</evidence>
<feature type="region of interest" description="Disordered" evidence="7">
    <location>
        <begin position="281"/>
        <end position="301"/>
    </location>
</feature>
<dbReference type="InterPro" id="IPR000627">
    <property type="entry name" value="Intradiol_dOase_C"/>
</dbReference>
<dbReference type="AlphaFoldDB" id="A0A031K408"/>
<dbReference type="PATRIC" id="fig|158500.4.peg.1206"/>
<keyword evidence="3" id="KW-0479">Metal-binding</keyword>
<dbReference type="Gene3D" id="2.60.130.10">
    <property type="entry name" value="Aromatic compound dioxygenase"/>
    <property type="match status" value="1"/>
</dbReference>
<feature type="compositionally biased region" description="Basic and acidic residues" evidence="7">
    <location>
        <begin position="291"/>
        <end position="301"/>
    </location>
</feature>
<accession>A0A031K408</accession>
<evidence type="ECO:0000256" key="4">
    <source>
        <dbReference type="ARBA" id="ARBA00022964"/>
    </source>
</evidence>
<evidence type="ECO:0000256" key="1">
    <source>
        <dbReference type="ARBA" id="ARBA00001965"/>
    </source>
</evidence>
<dbReference type="PANTHER" id="PTHR33711">
    <property type="entry name" value="DIOXYGENASE, PUTATIVE (AFU_ORTHOLOGUE AFUA_2G02910)-RELATED"/>
    <property type="match status" value="1"/>
</dbReference>
<reference evidence="10 11" key="1">
    <citation type="submission" date="2014-03" db="EMBL/GenBank/DDBJ databases">
        <title>Whole genome sequence of Novosphingobium resinovorum KF1.</title>
        <authorList>
            <person name="Gan H.M."/>
            <person name="Gan H.Y."/>
            <person name="Chew T.H."/>
            <person name="Savka M.A."/>
        </authorList>
    </citation>
    <scope>NUCLEOTIDE SEQUENCE [LARGE SCALE GENOMIC DNA]</scope>
    <source>
        <strain evidence="10 11">KF1</strain>
    </source>
</reference>
<dbReference type="GO" id="GO:0018576">
    <property type="term" value="F:catechol 1,2-dioxygenase activity"/>
    <property type="evidence" value="ECO:0007669"/>
    <property type="project" value="InterPro"/>
</dbReference>
<evidence type="ECO:0000313" key="11">
    <source>
        <dbReference type="Proteomes" id="UP000024329"/>
    </source>
</evidence>
<keyword evidence="6" id="KW-0408">Iron</keyword>
<comment type="cofactor">
    <cofactor evidence="1">
        <name>Fe(3+)</name>
        <dbReference type="ChEBI" id="CHEBI:29034"/>
    </cofactor>
</comment>
<evidence type="ECO:0000256" key="6">
    <source>
        <dbReference type="ARBA" id="ARBA00023004"/>
    </source>
</evidence>
<dbReference type="Proteomes" id="UP000024329">
    <property type="component" value="Unassembled WGS sequence"/>
</dbReference>
<comment type="similarity">
    <text evidence="2">Belongs to the intradiol ring-cleavage dioxygenase family.</text>
</comment>
<dbReference type="Pfam" id="PF04444">
    <property type="entry name" value="Dioxygenase_N"/>
    <property type="match status" value="1"/>
</dbReference>
<organism evidence="10 11">
    <name type="scientific">Novosphingobium resinovorum</name>
    <dbReference type="NCBI Taxonomy" id="158500"/>
    <lineage>
        <taxon>Bacteria</taxon>
        <taxon>Pseudomonadati</taxon>
        <taxon>Pseudomonadota</taxon>
        <taxon>Alphaproteobacteria</taxon>
        <taxon>Sphingomonadales</taxon>
        <taxon>Sphingomonadaceae</taxon>
        <taxon>Novosphingobium</taxon>
    </lineage>
</organism>
<dbReference type="Pfam" id="PF00775">
    <property type="entry name" value="Dioxygenase_C"/>
    <property type="match status" value="1"/>
</dbReference>
<dbReference type="GO" id="GO:0009712">
    <property type="term" value="P:catechol-containing compound metabolic process"/>
    <property type="evidence" value="ECO:0007669"/>
    <property type="project" value="InterPro"/>
</dbReference>
<protein>
    <submittedName>
        <fullName evidence="10">6-chlorohydroxyquinol-1,2-dioxygenase</fullName>
    </submittedName>
</protein>
<dbReference type="eggNOG" id="COG3485">
    <property type="taxonomic scope" value="Bacteria"/>
</dbReference>
<evidence type="ECO:0000256" key="5">
    <source>
        <dbReference type="ARBA" id="ARBA00023002"/>
    </source>
</evidence>